<comment type="caution">
    <text evidence="1">The sequence shown here is derived from an EMBL/GenBank/DDBJ whole genome shotgun (WGS) entry which is preliminary data.</text>
</comment>
<name>A0AB36I6Y1_CORGT</name>
<dbReference type="EMBL" id="LOQT01000032">
    <property type="protein sequence ID" value="OKX76942.1"/>
    <property type="molecule type" value="Genomic_DNA"/>
</dbReference>
<dbReference type="AlphaFoldDB" id="A0AB36I6Y1"/>
<dbReference type="RefSeq" id="WP_003858051.1">
    <property type="nucleotide sequence ID" value="NZ_JAAOYN010000001.1"/>
</dbReference>
<proteinExistence type="predicted"/>
<organism evidence="1 2">
    <name type="scientific">Corynebacterium glutamicum</name>
    <name type="common">Brevibacterium saccharolyticum</name>
    <dbReference type="NCBI Taxonomy" id="1718"/>
    <lineage>
        <taxon>Bacteria</taxon>
        <taxon>Bacillati</taxon>
        <taxon>Actinomycetota</taxon>
        <taxon>Actinomycetes</taxon>
        <taxon>Mycobacteriales</taxon>
        <taxon>Corynebacteriaceae</taxon>
        <taxon>Corynebacterium</taxon>
    </lineage>
</organism>
<reference evidence="1 2" key="1">
    <citation type="submission" date="2015-12" db="EMBL/GenBank/DDBJ databases">
        <title>Genome sequence of Corynebacterium AS 1.542.</title>
        <authorList>
            <person name="Yang J."/>
            <person name="Yang S."/>
        </authorList>
    </citation>
    <scope>NUCLEOTIDE SEQUENCE [LARGE SCALE GENOMIC DNA]</scope>
    <source>
        <strain evidence="1 2">AS 1.542</strain>
    </source>
</reference>
<dbReference type="Proteomes" id="UP000186091">
    <property type="component" value="Unassembled WGS sequence"/>
</dbReference>
<protein>
    <submittedName>
        <fullName evidence="1">Uncharacterized protein</fullName>
    </submittedName>
</protein>
<accession>A0AB36I6Y1</accession>
<evidence type="ECO:0000313" key="1">
    <source>
        <dbReference type="EMBL" id="OKX76942.1"/>
    </source>
</evidence>
<gene>
    <name evidence="1" type="ORF">AUP69_14665</name>
</gene>
<sequence length="118" mass="12835">MSTDYRTILLLLLDGPSYTDITTAFRCSSKSIATAKKSSSPTISPHSGHIISSDCFPDARTGQATVIVSQLGSEDWLKMIPNQVTAKSLVNRILRPAMTVALDGQDILREVHHPKKAI</sequence>
<evidence type="ECO:0000313" key="2">
    <source>
        <dbReference type="Proteomes" id="UP000186091"/>
    </source>
</evidence>